<dbReference type="SMART" id="SM00579">
    <property type="entry name" value="FBD"/>
    <property type="match status" value="1"/>
</dbReference>
<evidence type="ECO:0000259" key="1">
    <source>
        <dbReference type="SMART" id="SM00579"/>
    </source>
</evidence>
<organism evidence="2 3">
    <name type="scientific">Trifolium pratense</name>
    <name type="common">Red clover</name>
    <dbReference type="NCBI Taxonomy" id="57577"/>
    <lineage>
        <taxon>Eukaryota</taxon>
        <taxon>Viridiplantae</taxon>
        <taxon>Streptophyta</taxon>
        <taxon>Embryophyta</taxon>
        <taxon>Tracheophyta</taxon>
        <taxon>Spermatophyta</taxon>
        <taxon>Magnoliopsida</taxon>
        <taxon>eudicotyledons</taxon>
        <taxon>Gunneridae</taxon>
        <taxon>Pentapetalae</taxon>
        <taxon>rosids</taxon>
        <taxon>fabids</taxon>
        <taxon>Fabales</taxon>
        <taxon>Fabaceae</taxon>
        <taxon>Papilionoideae</taxon>
        <taxon>50 kb inversion clade</taxon>
        <taxon>NPAAA clade</taxon>
        <taxon>Hologalegina</taxon>
        <taxon>IRL clade</taxon>
        <taxon>Trifolieae</taxon>
        <taxon>Trifolium</taxon>
    </lineage>
</organism>
<reference evidence="2 3" key="2">
    <citation type="journal article" date="2017" name="Front. Plant Sci.">
        <title>Gene Classification and Mining of Molecular Markers Useful in Red Clover (Trifolium pratense) Breeding.</title>
        <authorList>
            <person name="Istvanek J."/>
            <person name="Dluhosova J."/>
            <person name="Dluhos P."/>
            <person name="Patkova L."/>
            <person name="Nedelnik J."/>
            <person name="Repkova J."/>
        </authorList>
    </citation>
    <scope>NUCLEOTIDE SEQUENCE [LARGE SCALE GENOMIC DNA]</scope>
    <source>
        <strain evidence="3">cv. Tatra</strain>
        <tissue evidence="2">Young leaves</tissue>
    </source>
</reference>
<gene>
    <name evidence="2" type="ORF">L195_g008279</name>
</gene>
<feature type="domain" description="FBD" evidence="1">
    <location>
        <begin position="364"/>
        <end position="435"/>
    </location>
</feature>
<dbReference type="InterPro" id="IPR053781">
    <property type="entry name" value="F-box_AtFBL13-like"/>
</dbReference>
<dbReference type="InterPro" id="IPR001810">
    <property type="entry name" value="F-box_dom"/>
</dbReference>
<dbReference type="SUPFAM" id="SSF52047">
    <property type="entry name" value="RNI-like"/>
    <property type="match status" value="1"/>
</dbReference>
<name>A0A2K3P8S1_TRIPR</name>
<evidence type="ECO:0000313" key="2">
    <source>
        <dbReference type="EMBL" id="PNY11668.1"/>
    </source>
</evidence>
<reference evidence="2 3" key="1">
    <citation type="journal article" date="2014" name="Am. J. Bot.">
        <title>Genome assembly and annotation for red clover (Trifolium pratense; Fabaceae).</title>
        <authorList>
            <person name="Istvanek J."/>
            <person name="Jaros M."/>
            <person name="Krenek A."/>
            <person name="Repkova J."/>
        </authorList>
    </citation>
    <scope>NUCLEOTIDE SEQUENCE [LARGE SCALE GENOMIC DNA]</scope>
    <source>
        <strain evidence="3">cv. Tatra</strain>
        <tissue evidence="2">Young leaves</tissue>
    </source>
</reference>
<dbReference type="STRING" id="57577.A0A2K3P8S1"/>
<dbReference type="PANTHER" id="PTHR31900:SF27">
    <property type="entry name" value="FBD DOMAIN-CONTAINING PROTEIN"/>
    <property type="match status" value="1"/>
</dbReference>
<comment type="caution">
    <text evidence="2">The sequence shown here is derived from an EMBL/GenBank/DDBJ whole genome shotgun (WGS) entry which is preliminary data.</text>
</comment>
<dbReference type="CDD" id="cd22160">
    <property type="entry name" value="F-box_AtFBL13-like"/>
    <property type="match status" value="1"/>
</dbReference>
<protein>
    <submittedName>
        <fullName evidence="2">F-box/FBD/LRR-repeat protein</fullName>
    </submittedName>
</protein>
<dbReference type="AlphaFoldDB" id="A0A2K3P8S1"/>
<dbReference type="PANTHER" id="PTHR31900">
    <property type="entry name" value="F-BOX/RNI SUPERFAMILY PROTEIN-RELATED"/>
    <property type="match status" value="1"/>
</dbReference>
<dbReference type="InterPro" id="IPR055411">
    <property type="entry name" value="LRR_FXL15/At3g58940/PEG3-like"/>
</dbReference>
<proteinExistence type="predicted"/>
<dbReference type="InterPro" id="IPR032675">
    <property type="entry name" value="LRR_dom_sf"/>
</dbReference>
<dbReference type="Pfam" id="PF24758">
    <property type="entry name" value="LRR_At5g56370"/>
    <property type="match status" value="1"/>
</dbReference>
<dbReference type="Proteomes" id="UP000236291">
    <property type="component" value="Unassembled WGS sequence"/>
</dbReference>
<dbReference type="EMBL" id="ASHM01004701">
    <property type="protein sequence ID" value="PNY11668.1"/>
    <property type="molecule type" value="Genomic_DNA"/>
</dbReference>
<dbReference type="Pfam" id="PF08387">
    <property type="entry name" value="FBD"/>
    <property type="match status" value="1"/>
</dbReference>
<dbReference type="SUPFAM" id="SSF81383">
    <property type="entry name" value="F-box domain"/>
    <property type="match status" value="1"/>
</dbReference>
<evidence type="ECO:0000313" key="3">
    <source>
        <dbReference type="Proteomes" id="UP000236291"/>
    </source>
</evidence>
<dbReference type="Pfam" id="PF00646">
    <property type="entry name" value="F-box"/>
    <property type="match status" value="1"/>
</dbReference>
<sequence length="449" mass="51359">MLDFSVKNSVVGFIKTGDVLCPDLISELPESIIEIILIKLPIRDALRTSILSSKWKHKWSSITHLVFDEKSVPICYDQQALQESVVKFISRVLFLHQGPVHKFEIAHFFLQSCPEIDQWILFLSRKDIQDLTLELGNDEYFRMPSCLFTCQKLTRLNLSCCELDLPHSFKGFPCLNSLSFNRVFTPPEAIERLISSCPRLEKFSLIWCDSLALTIRAPQLKYLFLKGEFKDLCLVDTPLLVELSVSMYMTHDLAEHVELSSNCNFVKFLGSVPNLERFDSFMDFTKYLSIGNHDLRHLAIMFNNLERIQMAPVNFSDMKERRTVLRLITSSPNLKKLCISGSSDVAASTSKEDLDFWKNECPSDSVLSKLKFVDLEDMSGVLHEIEFIKFLLGCSPVLETMIIIPSILDKECQLKMLIELMKFPRASSKAGINFIRSNYPIILSPSSID</sequence>
<dbReference type="Gene3D" id="3.80.10.10">
    <property type="entry name" value="Ribonuclease Inhibitor"/>
    <property type="match status" value="1"/>
</dbReference>
<accession>A0A2K3P8S1</accession>
<dbReference type="InterPro" id="IPR006566">
    <property type="entry name" value="FBD"/>
</dbReference>
<dbReference type="InterPro" id="IPR036047">
    <property type="entry name" value="F-box-like_dom_sf"/>
</dbReference>
<dbReference type="InterPro" id="IPR050232">
    <property type="entry name" value="FBL13/AtMIF1-like"/>
</dbReference>